<comment type="caution">
    <text evidence="2">The sequence shown here is derived from an EMBL/GenBank/DDBJ whole genome shotgun (WGS) entry which is preliminary data.</text>
</comment>
<proteinExistence type="predicted"/>
<evidence type="ECO:0000313" key="2">
    <source>
        <dbReference type="EMBL" id="MPC66570.1"/>
    </source>
</evidence>
<feature type="compositionally biased region" description="Polar residues" evidence="1">
    <location>
        <begin position="48"/>
        <end position="62"/>
    </location>
</feature>
<feature type="compositionally biased region" description="Low complexity" evidence="1">
    <location>
        <begin position="14"/>
        <end position="29"/>
    </location>
</feature>
<evidence type="ECO:0000313" key="3">
    <source>
        <dbReference type="Proteomes" id="UP000324222"/>
    </source>
</evidence>
<protein>
    <submittedName>
        <fullName evidence="2">Uncharacterized protein</fullName>
    </submittedName>
</protein>
<organism evidence="2 3">
    <name type="scientific">Portunus trituberculatus</name>
    <name type="common">Swimming crab</name>
    <name type="synonym">Neptunus trituberculatus</name>
    <dbReference type="NCBI Taxonomy" id="210409"/>
    <lineage>
        <taxon>Eukaryota</taxon>
        <taxon>Metazoa</taxon>
        <taxon>Ecdysozoa</taxon>
        <taxon>Arthropoda</taxon>
        <taxon>Crustacea</taxon>
        <taxon>Multicrustacea</taxon>
        <taxon>Malacostraca</taxon>
        <taxon>Eumalacostraca</taxon>
        <taxon>Eucarida</taxon>
        <taxon>Decapoda</taxon>
        <taxon>Pleocyemata</taxon>
        <taxon>Brachyura</taxon>
        <taxon>Eubrachyura</taxon>
        <taxon>Portunoidea</taxon>
        <taxon>Portunidae</taxon>
        <taxon>Portuninae</taxon>
        <taxon>Portunus</taxon>
    </lineage>
</organism>
<accession>A0A5B7H3C3</accession>
<dbReference type="AlphaFoldDB" id="A0A5B7H3C3"/>
<feature type="region of interest" description="Disordered" evidence="1">
    <location>
        <begin position="1"/>
        <end position="62"/>
    </location>
</feature>
<gene>
    <name evidence="2" type="ORF">E2C01_060719</name>
</gene>
<sequence length="62" mass="7232">MAWQFHHLQKNELSSSSHTSAFTHSTHISLQVTVRHDNRQHHQEHSHQSPVTNHQPTIHLSL</sequence>
<name>A0A5B7H3C3_PORTR</name>
<reference evidence="2 3" key="1">
    <citation type="submission" date="2019-05" db="EMBL/GenBank/DDBJ databases">
        <title>Another draft genome of Portunus trituberculatus and its Hox gene families provides insights of decapod evolution.</title>
        <authorList>
            <person name="Jeong J.-H."/>
            <person name="Song I."/>
            <person name="Kim S."/>
            <person name="Choi T."/>
            <person name="Kim D."/>
            <person name="Ryu S."/>
            <person name="Kim W."/>
        </authorList>
    </citation>
    <scope>NUCLEOTIDE SEQUENCE [LARGE SCALE GENOMIC DNA]</scope>
    <source>
        <tissue evidence="2">Muscle</tissue>
    </source>
</reference>
<keyword evidence="3" id="KW-1185">Reference proteome</keyword>
<dbReference type="EMBL" id="VSRR010024946">
    <property type="protein sequence ID" value="MPC66570.1"/>
    <property type="molecule type" value="Genomic_DNA"/>
</dbReference>
<evidence type="ECO:0000256" key="1">
    <source>
        <dbReference type="SAM" id="MobiDB-lite"/>
    </source>
</evidence>
<feature type="compositionally biased region" description="Basic and acidic residues" evidence="1">
    <location>
        <begin position="34"/>
        <end position="47"/>
    </location>
</feature>
<dbReference type="Proteomes" id="UP000324222">
    <property type="component" value="Unassembled WGS sequence"/>
</dbReference>